<proteinExistence type="predicted"/>
<evidence type="ECO:0000313" key="1">
    <source>
        <dbReference type="EMBL" id="GEU67802.1"/>
    </source>
</evidence>
<reference evidence="1" key="1">
    <citation type="journal article" date="2019" name="Sci. Rep.">
        <title>Draft genome of Tanacetum cinerariifolium, the natural source of mosquito coil.</title>
        <authorList>
            <person name="Yamashiro T."/>
            <person name="Shiraishi A."/>
            <person name="Satake H."/>
            <person name="Nakayama K."/>
        </authorList>
    </citation>
    <scope>NUCLEOTIDE SEQUENCE</scope>
</reference>
<evidence type="ECO:0008006" key="2">
    <source>
        <dbReference type="Google" id="ProtNLM"/>
    </source>
</evidence>
<name>A0A6L2M567_TANCI</name>
<sequence>MTTNKKQPTMIVTDQDGAMKLAIEEVLTVGMCSCHTNIYTARNTLTIDQSTGGKIHDKNTEESWAPLEDLAFYDNESWNDPRDFAKPVKPISLPQDTPSIFYRYFINLENQVQRLMEAHPAPKSSIQVNKIASLCKICSGLHDTQYCMENPEQAFVNYASSRIDEAGWLVYNFMASQDARLSKFEADFKQQQVLSARSYPMEDPQCSSRIYNSINAIKTCSKQTTNFQNDQPKVKTLTIKEIGTPKLKEPEQTLEDEFKDLHLNLPVLEVLAHALMYNAILDKYVESLELGKNRSAFIQGEMPKKMKDPRLFTLTCRLGKSKPFDTLANLGSCVNLIPLYLFKKLKM</sequence>
<dbReference type="EMBL" id="BKCJ010005633">
    <property type="protein sequence ID" value="GEU67802.1"/>
    <property type="molecule type" value="Genomic_DNA"/>
</dbReference>
<gene>
    <name evidence="1" type="ORF">Tci_039780</name>
</gene>
<dbReference type="AlphaFoldDB" id="A0A6L2M567"/>
<organism evidence="1">
    <name type="scientific">Tanacetum cinerariifolium</name>
    <name type="common">Dalmatian daisy</name>
    <name type="synonym">Chrysanthemum cinerariifolium</name>
    <dbReference type="NCBI Taxonomy" id="118510"/>
    <lineage>
        <taxon>Eukaryota</taxon>
        <taxon>Viridiplantae</taxon>
        <taxon>Streptophyta</taxon>
        <taxon>Embryophyta</taxon>
        <taxon>Tracheophyta</taxon>
        <taxon>Spermatophyta</taxon>
        <taxon>Magnoliopsida</taxon>
        <taxon>eudicotyledons</taxon>
        <taxon>Gunneridae</taxon>
        <taxon>Pentapetalae</taxon>
        <taxon>asterids</taxon>
        <taxon>campanulids</taxon>
        <taxon>Asterales</taxon>
        <taxon>Asteraceae</taxon>
        <taxon>Asteroideae</taxon>
        <taxon>Anthemideae</taxon>
        <taxon>Anthemidinae</taxon>
        <taxon>Tanacetum</taxon>
    </lineage>
</organism>
<protein>
    <recommendedName>
        <fullName evidence="2">MAK10-like protein</fullName>
    </recommendedName>
</protein>
<comment type="caution">
    <text evidence="1">The sequence shown here is derived from an EMBL/GenBank/DDBJ whole genome shotgun (WGS) entry which is preliminary data.</text>
</comment>
<accession>A0A6L2M567</accession>